<evidence type="ECO:0000313" key="3">
    <source>
        <dbReference type="Proteomes" id="UP000190056"/>
    </source>
</evidence>
<gene>
    <name evidence="2" type="ORF">CENA302_07800</name>
</gene>
<dbReference type="EMBL" id="MTPU01000034">
    <property type="protein sequence ID" value="OPH10071.1"/>
    <property type="molecule type" value="Genomic_DNA"/>
</dbReference>
<name>A0A9Q5QXK3_9CYAN</name>
<reference evidence="2 3" key="1">
    <citation type="submission" date="2017-01" db="EMBL/GenBank/DDBJ databases">
        <authorList>
            <person name="Abreu V.A."/>
            <person name="Popin R.V."/>
            <person name="Rigonato J."/>
            <person name="Andreote A.P."/>
            <person name="Schaker P.C."/>
            <person name="Hoff-Risseti C."/>
            <person name="Alvarenga D.O."/>
            <person name="Varani A.M."/>
            <person name="Fiore M.F."/>
        </authorList>
    </citation>
    <scope>NUCLEOTIDE SEQUENCE [LARGE SCALE GENOMIC DNA]</scope>
    <source>
        <strain evidence="2 3">CENA302</strain>
    </source>
</reference>
<dbReference type="NCBIfam" id="NF038304">
    <property type="entry name" value="EPS_HpsC"/>
    <property type="match status" value="1"/>
</dbReference>
<protein>
    <submittedName>
        <fullName evidence="2">Prokaryotic N-terminal methylation motif domain protein</fullName>
    </submittedName>
</protein>
<proteinExistence type="predicted"/>
<feature type="transmembrane region" description="Helical" evidence="1">
    <location>
        <begin position="20"/>
        <end position="42"/>
    </location>
</feature>
<accession>A0A9Q5QXK3</accession>
<keyword evidence="1" id="KW-0472">Membrane</keyword>
<sequence length="332" mass="37038">MSIISLLTPSKNGSFYGFTIVQLLVGLTTGVITITLLLRLLINVMEINRQEQAKITTGAEIQTALDYIANDLKQAIYIYDAQGINAIRSQLPSTPTGIDRVPVLVFWRQETIENVLPVPGSSIKDDAFVYSLVVYYLIRDTTASGSEWSKSARIARWKIRDGVLANTRDFNQIVNCNGYPGTYIKGNSNLNPPEFCPEPGFSLFNLNNSGNLEQIMNGWRKHSDRYTNDPLVLVDYIDSRINNIPPAVCPPDSTNPKITWSRVTSSNFSNTTTGRMTSFYACVDRLNATAQVFIRGDALARIPNNLNINSNQLSHYFPTVSTQVKGKGFFYK</sequence>
<dbReference type="AlphaFoldDB" id="A0A9Q5QXK3"/>
<comment type="caution">
    <text evidence="2">The sequence shown here is derived from an EMBL/GenBank/DDBJ whole genome shotgun (WGS) entry which is preliminary data.</text>
</comment>
<keyword evidence="1" id="KW-0812">Transmembrane</keyword>
<keyword evidence="1" id="KW-1133">Transmembrane helix</keyword>
<dbReference type="Proteomes" id="UP000190056">
    <property type="component" value="Unassembled WGS sequence"/>
</dbReference>
<evidence type="ECO:0000313" key="2">
    <source>
        <dbReference type="EMBL" id="OPH10071.1"/>
    </source>
</evidence>
<organism evidence="2 3">
    <name type="scientific">Cylindrospermopsis raciborskii CENA302</name>
    <dbReference type="NCBI Taxonomy" id="1170768"/>
    <lineage>
        <taxon>Bacteria</taxon>
        <taxon>Bacillati</taxon>
        <taxon>Cyanobacteriota</taxon>
        <taxon>Cyanophyceae</taxon>
        <taxon>Nostocales</taxon>
        <taxon>Aphanizomenonaceae</taxon>
        <taxon>Cylindrospermopsis</taxon>
    </lineage>
</organism>
<dbReference type="RefSeq" id="WP_218670054.1">
    <property type="nucleotide sequence ID" value="NZ_MTPU01000034.1"/>
</dbReference>
<evidence type="ECO:0000256" key="1">
    <source>
        <dbReference type="SAM" id="Phobius"/>
    </source>
</evidence>